<keyword evidence="5 7" id="KW-0472">Membrane</keyword>
<comment type="subcellular location">
    <subcellularLocation>
        <location evidence="1">Membrane</location>
        <topology evidence="1">Multi-pass membrane protein</topology>
    </subcellularLocation>
</comment>
<feature type="transmembrane region" description="Helical" evidence="7">
    <location>
        <begin position="446"/>
        <end position="469"/>
    </location>
</feature>
<organism evidence="9 10">
    <name type="scientific">Thanatephorus cucumeris (strain AG1-IB / isolate 7/3/14)</name>
    <name type="common">Lettuce bottom rot fungus</name>
    <name type="synonym">Rhizoctonia solani</name>
    <dbReference type="NCBI Taxonomy" id="1108050"/>
    <lineage>
        <taxon>Eukaryota</taxon>
        <taxon>Fungi</taxon>
        <taxon>Dikarya</taxon>
        <taxon>Basidiomycota</taxon>
        <taxon>Agaricomycotina</taxon>
        <taxon>Agaricomycetes</taxon>
        <taxon>Cantharellales</taxon>
        <taxon>Ceratobasidiaceae</taxon>
        <taxon>Rhizoctonia</taxon>
        <taxon>Rhizoctonia solani AG-1</taxon>
    </lineage>
</organism>
<dbReference type="OrthoDB" id="3639251at2759"/>
<protein>
    <submittedName>
        <fullName evidence="9">Putative transporter SEO1</fullName>
    </submittedName>
</protein>
<feature type="transmembrane region" description="Helical" evidence="7">
    <location>
        <begin position="514"/>
        <end position="534"/>
    </location>
</feature>
<dbReference type="Gene3D" id="1.20.1250.20">
    <property type="entry name" value="MFS general substrate transporter like domains"/>
    <property type="match status" value="2"/>
</dbReference>
<dbReference type="InterPro" id="IPR020846">
    <property type="entry name" value="MFS_dom"/>
</dbReference>
<feature type="transmembrane region" description="Helical" evidence="7">
    <location>
        <begin position="236"/>
        <end position="255"/>
    </location>
</feature>
<feature type="transmembrane region" description="Helical" evidence="7">
    <location>
        <begin position="174"/>
        <end position="192"/>
    </location>
</feature>
<feature type="domain" description="Major facilitator superfamily (MFS) profile" evidence="8">
    <location>
        <begin position="107"/>
        <end position="539"/>
    </location>
</feature>
<feature type="transmembrane region" description="Helical" evidence="7">
    <location>
        <begin position="345"/>
        <end position="363"/>
    </location>
</feature>
<dbReference type="PROSITE" id="PS50850">
    <property type="entry name" value="MFS"/>
    <property type="match status" value="1"/>
</dbReference>
<feature type="transmembrane region" description="Helical" evidence="7">
    <location>
        <begin position="420"/>
        <end position="440"/>
    </location>
</feature>
<evidence type="ECO:0000256" key="3">
    <source>
        <dbReference type="ARBA" id="ARBA00022692"/>
    </source>
</evidence>
<dbReference type="InterPro" id="IPR036259">
    <property type="entry name" value="MFS_trans_sf"/>
</dbReference>
<evidence type="ECO:0000256" key="7">
    <source>
        <dbReference type="SAM" id="Phobius"/>
    </source>
</evidence>
<keyword evidence="4 7" id="KW-1133">Transmembrane helix</keyword>
<dbReference type="FunFam" id="1.20.1250.20:FF:000065">
    <property type="entry name" value="Putative MFS pantothenate transporter"/>
    <property type="match status" value="1"/>
</dbReference>
<dbReference type="SUPFAM" id="SSF103473">
    <property type="entry name" value="MFS general substrate transporter"/>
    <property type="match status" value="1"/>
</dbReference>
<keyword evidence="3 7" id="KW-0812">Transmembrane</keyword>
<dbReference type="GO" id="GO:0016020">
    <property type="term" value="C:membrane"/>
    <property type="evidence" value="ECO:0007669"/>
    <property type="project" value="UniProtKB-SubCell"/>
</dbReference>
<evidence type="ECO:0000256" key="4">
    <source>
        <dbReference type="ARBA" id="ARBA00022989"/>
    </source>
</evidence>
<evidence type="ECO:0000313" key="9">
    <source>
        <dbReference type="EMBL" id="CEL56761.1"/>
    </source>
</evidence>
<evidence type="ECO:0000256" key="5">
    <source>
        <dbReference type="ARBA" id="ARBA00023136"/>
    </source>
</evidence>
<feature type="transmembrane region" description="Helical" evidence="7">
    <location>
        <begin position="481"/>
        <end position="502"/>
    </location>
</feature>
<dbReference type="Pfam" id="PF07690">
    <property type="entry name" value="MFS_1"/>
    <property type="match status" value="1"/>
</dbReference>
<sequence length="563" mass="64078">MLLETPLQVGLQIDRLGIEYPPGIHPMILHSNYNKFANYGGRIVFTHTMPPSVKTDYEGDALAAMNTVPVQRRDSLSPRESLDKPVSDEIDVRALERRLVRKLDLIFLPWACISQVMKKIDQNNYKAAYTAGMRDDLGLAGTNALTLLDIYFTIPLTIFAVPTMLVITRVRPSYFLPGLELTWGILTALMATCKRVEQMYPLRFFIGTMEACCWPLTTTLLLSWYTPMELAKRQSIYLCSSFVGQMFTFAMQSAIHQTLEGNLGMAGWRWLFVINGIMTVVVAIVGFFALPDYPATSRAFYLTEQEKQLGYDRLLRYGRRTLKSMDEYPGWQGVKALFRKTSKTVLGWKFALLFLCYGPWAWATQVNSWFNLFLDDLRNPDGTKMFSVKQVTEIPIAGSGLALVGALIIGWISDRYQLRWQLAIGINLVLLFCAIVLAIWPGTIWLLFLAFLVSYVTFANESIYMSWLGDICRDDPVERSLVLALALSFTMAGNSSLPIVLWPSKEAPRYRYGYKVACGFCVVSIISTLVYRYLVRRDEKRKLKESGLNDQPEAMQNRVYDEK</sequence>
<name>A0A0B7FFF3_THACB</name>
<dbReference type="EMBL" id="LN679124">
    <property type="protein sequence ID" value="CEL56761.1"/>
    <property type="molecule type" value="Genomic_DNA"/>
</dbReference>
<keyword evidence="10" id="KW-1185">Reference proteome</keyword>
<accession>A0A0B7FFF3</accession>
<comment type="similarity">
    <text evidence="6">Belongs to the major facilitator superfamily. Allantoate permease family.</text>
</comment>
<feature type="transmembrane region" description="Helical" evidence="7">
    <location>
        <begin position="267"/>
        <end position="290"/>
    </location>
</feature>
<dbReference type="PANTHER" id="PTHR43791">
    <property type="entry name" value="PERMEASE-RELATED"/>
    <property type="match status" value="1"/>
</dbReference>
<proteinExistence type="inferred from homology"/>
<evidence type="ECO:0000313" key="10">
    <source>
        <dbReference type="Proteomes" id="UP000059188"/>
    </source>
</evidence>
<reference evidence="9 10" key="1">
    <citation type="submission" date="2014-11" db="EMBL/GenBank/DDBJ databases">
        <authorList>
            <person name="Wibberg Daniel"/>
        </authorList>
    </citation>
    <scope>NUCLEOTIDE SEQUENCE [LARGE SCALE GENOMIC DNA]</scope>
    <source>
        <strain evidence="9">Rhizoctonia solani AG1-IB 7/3/14</strain>
    </source>
</reference>
<evidence type="ECO:0000256" key="6">
    <source>
        <dbReference type="ARBA" id="ARBA00037968"/>
    </source>
</evidence>
<evidence type="ECO:0000256" key="2">
    <source>
        <dbReference type="ARBA" id="ARBA00022448"/>
    </source>
</evidence>
<dbReference type="PANTHER" id="PTHR43791:SF64">
    <property type="entry name" value="MAJOR FACILITATOR SUPERFAMILY (MFS) PROFILE DOMAIN-CONTAINING PROTEIN"/>
    <property type="match status" value="1"/>
</dbReference>
<evidence type="ECO:0000259" key="8">
    <source>
        <dbReference type="PROSITE" id="PS50850"/>
    </source>
</evidence>
<feature type="transmembrane region" description="Helical" evidence="7">
    <location>
        <begin position="150"/>
        <end position="167"/>
    </location>
</feature>
<dbReference type="GO" id="GO:0022857">
    <property type="term" value="F:transmembrane transporter activity"/>
    <property type="evidence" value="ECO:0007669"/>
    <property type="project" value="InterPro"/>
</dbReference>
<dbReference type="STRING" id="1108050.A0A0B7FFF3"/>
<keyword evidence="2" id="KW-0813">Transport</keyword>
<dbReference type="Proteomes" id="UP000059188">
    <property type="component" value="Unassembled WGS sequence"/>
</dbReference>
<dbReference type="AlphaFoldDB" id="A0A0B7FFF3"/>
<feature type="transmembrane region" description="Helical" evidence="7">
    <location>
        <begin position="394"/>
        <end position="413"/>
    </location>
</feature>
<feature type="transmembrane region" description="Helical" evidence="7">
    <location>
        <begin position="204"/>
        <end position="224"/>
    </location>
</feature>
<evidence type="ECO:0000256" key="1">
    <source>
        <dbReference type="ARBA" id="ARBA00004141"/>
    </source>
</evidence>
<gene>
    <name evidence="9" type="ORF">RSOLAG1IB_08063</name>
</gene>
<dbReference type="InterPro" id="IPR011701">
    <property type="entry name" value="MFS"/>
</dbReference>